<comment type="caution">
    <text evidence="1">The sequence shown here is derived from an EMBL/GenBank/DDBJ whole genome shotgun (WGS) entry which is preliminary data.</text>
</comment>
<evidence type="ECO:0000313" key="2">
    <source>
        <dbReference type="Proteomes" id="UP000733379"/>
    </source>
</evidence>
<reference evidence="1 2" key="1">
    <citation type="submission" date="2021-06" db="EMBL/GenBank/DDBJ databases">
        <title>Actinomycetes sequencing.</title>
        <authorList>
            <person name="Shan Q."/>
        </authorList>
    </citation>
    <scope>NUCLEOTIDE SEQUENCE [LARGE SCALE GENOMIC DNA]</scope>
    <source>
        <strain evidence="1 2">NEAU-G5</strain>
    </source>
</reference>
<accession>A0ABS6BB54</accession>
<dbReference type="EMBL" id="JAHKNI010000022">
    <property type="protein sequence ID" value="MBU3067521.1"/>
    <property type="molecule type" value="Genomic_DNA"/>
</dbReference>
<dbReference type="Proteomes" id="UP000733379">
    <property type="component" value="Unassembled WGS sequence"/>
</dbReference>
<sequence>MATNGQLRAALAILCTDVDAVAEQVWGRTTAGDDTAGIEQAMLAGLLYRVVGAQLRQSLANAPDVASLENRARAAGPSGVAVRGEDEYGQAHFEAYWLTDRIAELYGSLDSVPPQLAAAAYTAEASRTLLRIHRETLHSARPDAAHAGWESVLGQLDRARALARAAHAEAETVPQRGIIRTPAE</sequence>
<evidence type="ECO:0000313" key="1">
    <source>
        <dbReference type="EMBL" id="MBU3067521.1"/>
    </source>
</evidence>
<gene>
    <name evidence="1" type="ORF">KO481_39120</name>
</gene>
<keyword evidence="2" id="KW-1185">Reference proteome</keyword>
<organism evidence="1 2">
    <name type="scientific">Nocardia albiluteola</name>
    <dbReference type="NCBI Taxonomy" id="2842303"/>
    <lineage>
        <taxon>Bacteria</taxon>
        <taxon>Bacillati</taxon>
        <taxon>Actinomycetota</taxon>
        <taxon>Actinomycetes</taxon>
        <taxon>Mycobacteriales</taxon>
        <taxon>Nocardiaceae</taxon>
        <taxon>Nocardia</taxon>
    </lineage>
</organism>
<dbReference type="RefSeq" id="WP_215923597.1">
    <property type="nucleotide sequence ID" value="NZ_JAHKNI010000022.1"/>
</dbReference>
<name>A0ABS6BB54_9NOCA</name>
<proteinExistence type="predicted"/>
<protein>
    <submittedName>
        <fullName evidence="1">Uncharacterized protein</fullName>
    </submittedName>
</protein>